<proteinExistence type="predicted"/>
<feature type="domain" description="HTH lacI-type" evidence="6">
    <location>
        <begin position="2"/>
        <end position="56"/>
    </location>
</feature>
<dbReference type="STRING" id="543877.AM2010_222"/>
<dbReference type="PANTHER" id="PTHR30146">
    <property type="entry name" value="LACI-RELATED TRANSCRIPTIONAL REPRESSOR"/>
    <property type="match status" value="1"/>
</dbReference>
<dbReference type="InterPro" id="IPR010982">
    <property type="entry name" value="Lambda_DNA-bd_dom_sf"/>
</dbReference>
<dbReference type="SUPFAM" id="SSF47413">
    <property type="entry name" value="lambda repressor-like DNA-binding domains"/>
    <property type="match status" value="1"/>
</dbReference>
<dbReference type="EMBL" id="CP011805">
    <property type="protein sequence ID" value="AKM06311.1"/>
    <property type="molecule type" value="Genomic_DNA"/>
</dbReference>
<dbReference type="AlphaFoldDB" id="A0A0G3X6Q2"/>
<dbReference type="Gene3D" id="3.40.50.2300">
    <property type="match status" value="2"/>
</dbReference>
<dbReference type="Pfam" id="PF00356">
    <property type="entry name" value="LacI"/>
    <property type="match status" value="1"/>
</dbReference>
<dbReference type="SMART" id="SM00354">
    <property type="entry name" value="HTH_LACI"/>
    <property type="match status" value="1"/>
</dbReference>
<dbReference type="PROSITE" id="PS50943">
    <property type="entry name" value="HTH_CROC1"/>
    <property type="match status" value="1"/>
</dbReference>
<dbReference type="InterPro" id="IPR000843">
    <property type="entry name" value="HTH_LacI"/>
</dbReference>
<evidence type="ECO:0000256" key="3">
    <source>
        <dbReference type="ARBA" id="ARBA00023125"/>
    </source>
</evidence>
<reference evidence="8 9" key="1">
    <citation type="submission" date="2015-06" db="EMBL/GenBank/DDBJ databases">
        <authorList>
            <person name="Kim K.M."/>
        </authorList>
    </citation>
    <scope>NUCLEOTIDE SEQUENCE [LARGE SCALE GENOMIC DNA]</scope>
    <source>
        <strain evidence="8 9">KCTC 22370</strain>
    </source>
</reference>
<dbReference type="Proteomes" id="UP000037643">
    <property type="component" value="Chromosome"/>
</dbReference>
<dbReference type="GO" id="GO:0003700">
    <property type="term" value="F:DNA-binding transcription factor activity"/>
    <property type="evidence" value="ECO:0007669"/>
    <property type="project" value="TreeGrafter"/>
</dbReference>
<evidence type="ECO:0000256" key="2">
    <source>
        <dbReference type="ARBA" id="ARBA00023015"/>
    </source>
</evidence>
<feature type="region of interest" description="Disordered" evidence="5">
    <location>
        <begin position="324"/>
        <end position="343"/>
    </location>
</feature>
<organism evidence="8 9">
    <name type="scientific">Pelagerythrobacter marensis</name>
    <dbReference type="NCBI Taxonomy" id="543877"/>
    <lineage>
        <taxon>Bacteria</taxon>
        <taxon>Pseudomonadati</taxon>
        <taxon>Pseudomonadota</taxon>
        <taxon>Alphaproteobacteria</taxon>
        <taxon>Sphingomonadales</taxon>
        <taxon>Erythrobacteraceae</taxon>
        <taxon>Pelagerythrobacter</taxon>
    </lineage>
</organism>
<keyword evidence="2" id="KW-0805">Transcription regulation</keyword>
<dbReference type="InterPro" id="IPR028082">
    <property type="entry name" value="Peripla_BP_I"/>
</dbReference>
<dbReference type="CDD" id="cd06267">
    <property type="entry name" value="PBP1_LacI_sugar_binding-like"/>
    <property type="match status" value="1"/>
</dbReference>
<dbReference type="GO" id="GO:0000976">
    <property type="term" value="F:transcription cis-regulatory region binding"/>
    <property type="evidence" value="ECO:0007669"/>
    <property type="project" value="TreeGrafter"/>
</dbReference>
<evidence type="ECO:0000259" key="6">
    <source>
        <dbReference type="PROSITE" id="PS50932"/>
    </source>
</evidence>
<evidence type="ECO:0000256" key="1">
    <source>
        <dbReference type="ARBA" id="ARBA00022491"/>
    </source>
</evidence>
<evidence type="ECO:0000259" key="7">
    <source>
        <dbReference type="PROSITE" id="PS50943"/>
    </source>
</evidence>
<keyword evidence="9" id="KW-1185">Reference proteome</keyword>
<dbReference type="Gene3D" id="1.10.260.40">
    <property type="entry name" value="lambda repressor-like DNA-binding domains"/>
    <property type="match status" value="1"/>
</dbReference>
<dbReference type="InterPro" id="IPR046335">
    <property type="entry name" value="LacI/GalR-like_sensor"/>
</dbReference>
<dbReference type="CDD" id="cd01392">
    <property type="entry name" value="HTH_LacI"/>
    <property type="match status" value="1"/>
</dbReference>
<dbReference type="InterPro" id="IPR001387">
    <property type="entry name" value="Cro/C1-type_HTH"/>
</dbReference>
<evidence type="ECO:0000256" key="4">
    <source>
        <dbReference type="ARBA" id="ARBA00023163"/>
    </source>
</evidence>
<keyword evidence="3" id="KW-0238">DNA-binding</keyword>
<dbReference type="OrthoDB" id="7939625at2"/>
<keyword evidence="1" id="KW-0678">Repressor</keyword>
<sequence>MVTIRDVAREAGVSVATVSRALNGRTNVTKDTREAIEAAAKALNFVPHSGARSLTIRQTDTIGVILPDLFGEFFSEIIRGIDMIAHGAGKHLLLGNMHGSSHETTSAIRAMRGRVDGLLLMPPDSTAELLADHLDPGMPTVLLNAQAGESDIPFVAVDNYRGARAITEHLIACGRKRIVHIAGPKHNRDARERLRGFTDAMREKAGEKHPVVLPGDFTESAGREAAQLLLAGQVPADAVFAANDVMAVGLISVLDDAGVLIGRKMLVAGFDDIPLARHITPRLTTMQSNIAQLGSTAAMLLLRMLRGEPLGMAHGVVLSPTLAGRESTLGPDASGARTPTGSG</sequence>
<feature type="domain" description="HTH cro/C1-type" evidence="7">
    <location>
        <begin position="3"/>
        <end position="32"/>
    </location>
</feature>
<dbReference type="PROSITE" id="PS50932">
    <property type="entry name" value="HTH_LACI_2"/>
    <property type="match status" value="1"/>
</dbReference>
<accession>A0A0G3X6Q2</accession>
<dbReference type="SUPFAM" id="SSF53822">
    <property type="entry name" value="Periplasmic binding protein-like I"/>
    <property type="match status" value="1"/>
</dbReference>
<evidence type="ECO:0000313" key="8">
    <source>
        <dbReference type="EMBL" id="AKM06311.1"/>
    </source>
</evidence>
<dbReference type="KEGG" id="amx:AM2010_222"/>
<name>A0A0G3X6Q2_9SPHN</name>
<dbReference type="PATRIC" id="fig|543877.4.peg.223"/>
<protein>
    <submittedName>
        <fullName evidence="8">Transcriptional regulator, LacI family</fullName>
    </submittedName>
</protein>
<evidence type="ECO:0000256" key="5">
    <source>
        <dbReference type="SAM" id="MobiDB-lite"/>
    </source>
</evidence>
<dbReference type="RefSeq" id="WP_047805511.1">
    <property type="nucleotide sequence ID" value="NZ_CP011805.1"/>
</dbReference>
<dbReference type="PANTHER" id="PTHR30146:SF151">
    <property type="entry name" value="HTH-TYPE TRANSCRIPTIONAL REPRESSOR CYTR"/>
    <property type="match status" value="1"/>
</dbReference>
<gene>
    <name evidence="8" type="ORF">AM2010_222</name>
</gene>
<evidence type="ECO:0000313" key="9">
    <source>
        <dbReference type="Proteomes" id="UP000037643"/>
    </source>
</evidence>
<dbReference type="PROSITE" id="PS00356">
    <property type="entry name" value="HTH_LACI_1"/>
    <property type="match status" value="1"/>
</dbReference>
<dbReference type="PRINTS" id="PR00036">
    <property type="entry name" value="HTHLACI"/>
</dbReference>
<keyword evidence="4" id="KW-0804">Transcription</keyword>
<dbReference type="Pfam" id="PF13377">
    <property type="entry name" value="Peripla_BP_3"/>
    <property type="match status" value="1"/>
</dbReference>